<keyword evidence="3" id="KW-1185">Reference proteome</keyword>
<name>A0A9N8H4S9_9STRA</name>
<accession>A0A9N8H4S9</accession>
<feature type="transmembrane region" description="Helical" evidence="1">
    <location>
        <begin position="92"/>
        <end position="113"/>
    </location>
</feature>
<evidence type="ECO:0000313" key="3">
    <source>
        <dbReference type="Proteomes" id="UP001153069"/>
    </source>
</evidence>
<feature type="transmembrane region" description="Helical" evidence="1">
    <location>
        <begin position="61"/>
        <end position="80"/>
    </location>
</feature>
<organism evidence="2 3">
    <name type="scientific">Seminavis robusta</name>
    <dbReference type="NCBI Taxonomy" id="568900"/>
    <lineage>
        <taxon>Eukaryota</taxon>
        <taxon>Sar</taxon>
        <taxon>Stramenopiles</taxon>
        <taxon>Ochrophyta</taxon>
        <taxon>Bacillariophyta</taxon>
        <taxon>Bacillariophyceae</taxon>
        <taxon>Bacillariophycidae</taxon>
        <taxon>Naviculales</taxon>
        <taxon>Naviculaceae</taxon>
        <taxon>Seminavis</taxon>
    </lineage>
</organism>
<evidence type="ECO:0000256" key="1">
    <source>
        <dbReference type="SAM" id="Phobius"/>
    </source>
</evidence>
<evidence type="ECO:0000313" key="2">
    <source>
        <dbReference type="EMBL" id="CAB9500831.1"/>
    </source>
</evidence>
<dbReference type="InterPro" id="IPR011004">
    <property type="entry name" value="Trimer_LpxA-like_sf"/>
</dbReference>
<keyword evidence="1" id="KW-0812">Transmembrane</keyword>
<dbReference type="EMBL" id="CAICTM010000092">
    <property type="protein sequence ID" value="CAB9500831.1"/>
    <property type="molecule type" value="Genomic_DNA"/>
</dbReference>
<dbReference type="SUPFAM" id="SSF51161">
    <property type="entry name" value="Trimeric LpxA-like enzymes"/>
    <property type="match status" value="1"/>
</dbReference>
<protein>
    <submittedName>
        <fullName evidence="2">Uncharacterized protein</fullName>
    </submittedName>
</protein>
<keyword evidence="1" id="KW-0472">Membrane</keyword>
<reference evidence="2" key="1">
    <citation type="submission" date="2020-06" db="EMBL/GenBank/DDBJ databases">
        <authorList>
            <consortium name="Plant Systems Biology data submission"/>
        </authorList>
    </citation>
    <scope>NUCLEOTIDE SEQUENCE</scope>
    <source>
        <strain evidence="2">D6</strain>
    </source>
</reference>
<dbReference type="AlphaFoldDB" id="A0A9N8H4S9"/>
<gene>
    <name evidence="2" type="ORF">SEMRO_93_G048430.1</name>
</gene>
<keyword evidence="1" id="KW-1133">Transmembrane helix</keyword>
<proteinExistence type="predicted"/>
<sequence length="292" mass="31415">MENDSATPTLTRVPNGQTVAPGQIVVGNPVSPTLTKAEKAETDNDDESMSWHVAGLLRNTFLLLHLGYLFVGAVLTLEIVRDVDLGDLEIEYTLPIRVGLVYLLIVAGVVLELHLVKRLVFGKTVIEKFSLRTFRGVTFHHMQVIVELVELVTMPLIGGLFPLTLHYKLLGANIGDCTSVFIDMFGFVDPGDAENTTIGNFAVVDEASHCVAHRVDRGTLNHGTVYLGAGAVLHPGAVLMLGSMGAGSQLLPLSKTLREQTIEDHELLIGLPAVHAQKFTGSGDHNDAALLA</sequence>
<comment type="caution">
    <text evidence="2">The sequence shown here is derived from an EMBL/GenBank/DDBJ whole genome shotgun (WGS) entry which is preliminary data.</text>
</comment>
<dbReference type="Proteomes" id="UP001153069">
    <property type="component" value="Unassembled WGS sequence"/>
</dbReference>